<dbReference type="InterPro" id="IPR005561">
    <property type="entry name" value="ANTAR"/>
</dbReference>
<dbReference type="InterPro" id="IPR003018">
    <property type="entry name" value="GAF"/>
</dbReference>
<protein>
    <submittedName>
        <fullName evidence="4">GAF and ANTAR domain-containing protein</fullName>
    </submittedName>
</protein>
<name>A0A975GGE7_9BACT</name>
<evidence type="ECO:0000313" key="5">
    <source>
        <dbReference type="Proteomes" id="UP000663720"/>
    </source>
</evidence>
<keyword evidence="1" id="KW-0805">Transcription regulation</keyword>
<dbReference type="PROSITE" id="PS50921">
    <property type="entry name" value="ANTAR"/>
    <property type="match status" value="1"/>
</dbReference>
<dbReference type="InterPro" id="IPR036388">
    <property type="entry name" value="WH-like_DNA-bd_sf"/>
</dbReference>
<dbReference type="SMART" id="SM00065">
    <property type="entry name" value="GAF"/>
    <property type="match status" value="1"/>
</dbReference>
<evidence type="ECO:0000313" key="4">
    <source>
        <dbReference type="EMBL" id="QTA80173.1"/>
    </source>
</evidence>
<sequence>MEKISIKTYDEYIKALTDISRAITSDLFLEDLFKLIVMVTARVTDVAICSLWLIDENLKPPMITLRATQAFAPEYVKDRFLNLDEGVVGHVVTNKKPLTIKNVLKNRKFKEKEMAKKLGLVSMVGVPLKLKDDKVIGVLNCFTTEPHEFSKTQVNLITAVANQAAVAILNTELMVKTKVIREELETRKLLDKAKEVIMHRRKMAGDEAYRWLQKRSMDSRKSIRQVAEAILLSEELYIN</sequence>
<dbReference type="Pfam" id="PF13185">
    <property type="entry name" value="GAF_2"/>
    <property type="match status" value="1"/>
</dbReference>
<dbReference type="InterPro" id="IPR029016">
    <property type="entry name" value="GAF-like_dom_sf"/>
</dbReference>
<dbReference type="KEGG" id="dli:dnl_24660"/>
<dbReference type="EMBL" id="CP061799">
    <property type="protein sequence ID" value="QTA80173.1"/>
    <property type="molecule type" value="Genomic_DNA"/>
</dbReference>
<evidence type="ECO:0000259" key="3">
    <source>
        <dbReference type="PROSITE" id="PS50921"/>
    </source>
</evidence>
<dbReference type="RefSeq" id="WP_207691844.1">
    <property type="nucleotide sequence ID" value="NZ_CP061799.1"/>
</dbReference>
<accession>A0A975GGE7</accession>
<dbReference type="Gene3D" id="3.30.450.40">
    <property type="match status" value="1"/>
</dbReference>
<keyword evidence="2" id="KW-0804">Transcription</keyword>
<feature type="domain" description="ANTAR" evidence="3">
    <location>
        <begin position="170"/>
        <end position="231"/>
    </location>
</feature>
<evidence type="ECO:0000256" key="1">
    <source>
        <dbReference type="ARBA" id="ARBA00023015"/>
    </source>
</evidence>
<dbReference type="SMART" id="SM01012">
    <property type="entry name" value="ANTAR"/>
    <property type="match status" value="1"/>
</dbReference>
<gene>
    <name evidence="4" type="ORF">dnl_24660</name>
</gene>
<dbReference type="AlphaFoldDB" id="A0A975GGE7"/>
<dbReference type="PANTHER" id="PTHR43102:SF2">
    <property type="entry name" value="GAF DOMAIN-CONTAINING PROTEIN"/>
    <property type="match status" value="1"/>
</dbReference>
<keyword evidence="5" id="KW-1185">Reference proteome</keyword>
<dbReference type="SUPFAM" id="SSF55781">
    <property type="entry name" value="GAF domain-like"/>
    <property type="match status" value="1"/>
</dbReference>
<dbReference type="PANTHER" id="PTHR43102">
    <property type="entry name" value="SLR1143 PROTEIN"/>
    <property type="match status" value="1"/>
</dbReference>
<reference evidence="4" key="1">
    <citation type="journal article" date="2021" name="Microb. Physiol.">
        <title>Proteogenomic Insights into the Physiology of Marine, Sulfate-Reducing, Filamentous Desulfonema limicola and Desulfonema magnum.</title>
        <authorList>
            <person name="Schnaars V."/>
            <person name="Wohlbrand L."/>
            <person name="Scheve S."/>
            <person name="Hinrichs C."/>
            <person name="Reinhardt R."/>
            <person name="Rabus R."/>
        </authorList>
    </citation>
    <scope>NUCLEOTIDE SEQUENCE</scope>
    <source>
        <strain evidence="4">5ac10</strain>
    </source>
</reference>
<dbReference type="Pfam" id="PF03861">
    <property type="entry name" value="ANTAR"/>
    <property type="match status" value="1"/>
</dbReference>
<dbReference type="Proteomes" id="UP000663720">
    <property type="component" value="Chromosome"/>
</dbReference>
<organism evidence="4 5">
    <name type="scientific">Desulfonema limicola</name>
    <dbReference type="NCBI Taxonomy" id="45656"/>
    <lineage>
        <taxon>Bacteria</taxon>
        <taxon>Pseudomonadati</taxon>
        <taxon>Thermodesulfobacteriota</taxon>
        <taxon>Desulfobacteria</taxon>
        <taxon>Desulfobacterales</taxon>
        <taxon>Desulfococcaceae</taxon>
        <taxon>Desulfonema</taxon>
    </lineage>
</organism>
<proteinExistence type="predicted"/>
<evidence type="ECO:0000256" key="2">
    <source>
        <dbReference type="ARBA" id="ARBA00023163"/>
    </source>
</evidence>
<dbReference type="GO" id="GO:0003723">
    <property type="term" value="F:RNA binding"/>
    <property type="evidence" value="ECO:0007669"/>
    <property type="project" value="InterPro"/>
</dbReference>
<dbReference type="Gene3D" id="1.10.10.10">
    <property type="entry name" value="Winged helix-like DNA-binding domain superfamily/Winged helix DNA-binding domain"/>
    <property type="match status" value="1"/>
</dbReference>